<name>A0A2W2H805_9ACTN</name>
<accession>A0A2W2H805</accession>
<dbReference type="PANTHER" id="PTHR48100">
    <property type="entry name" value="BROAD-SPECIFICITY PHOSPHATASE YOR283W-RELATED"/>
    <property type="match status" value="1"/>
</dbReference>
<sequence length="276" mass="30412">MRSPMSPVRSSAEHPTKHYQTLKPGSARGEHRHAISRVSRTGRREDRVFARPPDEGMGRMRAWLIRHAESVANVGEATEDPAAISLTDRGRAQAVHLAASISAPPALIVTSAYARTKQTAQPTLERFPGTPHEEWPVHEFTYLPTLHGRLSTVAERRPMVEEYWRRADPRHTDGAGAESFAGLLARAHGVLERIQRCADEPIAVFTHGIFIQAVLWALMTEPVPPTGPEMRLFRAFTQAFRLPNTAVVDLRLDGNGRGSIQGGRIAHLPSGLVTGD</sequence>
<evidence type="ECO:0000256" key="1">
    <source>
        <dbReference type="SAM" id="MobiDB-lite"/>
    </source>
</evidence>
<dbReference type="Proteomes" id="UP000248544">
    <property type="component" value="Unassembled WGS sequence"/>
</dbReference>
<dbReference type="GO" id="GO:0016791">
    <property type="term" value="F:phosphatase activity"/>
    <property type="evidence" value="ECO:0007669"/>
    <property type="project" value="TreeGrafter"/>
</dbReference>
<dbReference type="PANTHER" id="PTHR48100:SF1">
    <property type="entry name" value="HISTIDINE PHOSPHATASE FAMILY PROTEIN-RELATED"/>
    <property type="match status" value="1"/>
</dbReference>
<dbReference type="EMBL" id="POUA01000009">
    <property type="protein sequence ID" value="PZG56013.1"/>
    <property type="molecule type" value="Genomic_DNA"/>
</dbReference>
<dbReference type="GO" id="GO:0005737">
    <property type="term" value="C:cytoplasm"/>
    <property type="evidence" value="ECO:0007669"/>
    <property type="project" value="TreeGrafter"/>
</dbReference>
<protein>
    <submittedName>
        <fullName evidence="2">Histidine phosphatase family protein</fullName>
    </submittedName>
</protein>
<feature type="compositionally biased region" description="Basic and acidic residues" evidence="1">
    <location>
        <begin position="42"/>
        <end position="53"/>
    </location>
</feature>
<reference evidence="2 3" key="1">
    <citation type="submission" date="2018-01" db="EMBL/GenBank/DDBJ databases">
        <title>Draft genome sequence of Sphaerisporangium sp. 7K107.</title>
        <authorList>
            <person name="Sahin N."/>
            <person name="Saygin H."/>
            <person name="Ay H."/>
        </authorList>
    </citation>
    <scope>NUCLEOTIDE SEQUENCE [LARGE SCALE GENOMIC DNA]</scope>
    <source>
        <strain evidence="2 3">7K107</strain>
    </source>
</reference>
<evidence type="ECO:0000313" key="2">
    <source>
        <dbReference type="EMBL" id="PZG56013.1"/>
    </source>
</evidence>
<organism evidence="2 3">
    <name type="scientific">Spongiactinospora gelatinilytica</name>
    <dbReference type="NCBI Taxonomy" id="2666298"/>
    <lineage>
        <taxon>Bacteria</taxon>
        <taxon>Bacillati</taxon>
        <taxon>Actinomycetota</taxon>
        <taxon>Actinomycetes</taxon>
        <taxon>Streptosporangiales</taxon>
        <taxon>Streptosporangiaceae</taxon>
        <taxon>Spongiactinospora</taxon>
    </lineage>
</organism>
<feature type="region of interest" description="Disordered" evidence="1">
    <location>
        <begin position="1"/>
        <end position="53"/>
    </location>
</feature>
<dbReference type="InterPro" id="IPR050275">
    <property type="entry name" value="PGM_Phosphatase"/>
</dbReference>
<dbReference type="Gene3D" id="3.40.50.1240">
    <property type="entry name" value="Phosphoglycerate mutase-like"/>
    <property type="match status" value="1"/>
</dbReference>
<gene>
    <name evidence="2" type="ORF">C1I98_02245</name>
</gene>
<evidence type="ECO:0000313" key="3">
    <source>
        <dbReference type="Proteomes" id="UP000248544"/>
    </source>
</evidence>
<dbReference type="InterPro" id="IPR013078">
    <property type="entry name" value="His_Pase_superF_clade-1"/>
</dbReference>
<dbReference type="SUPFAM" id="SSF53254">
    <property type="entry name" value="Phosphoglycerate mutase-like"/>
    <property type="match status" value="1"/>
</dbReference>
<dbReference type="AlphaFoldDB" id="A0A2W2H805"/>
<dbReference type="SMART" id="SM00855">
    <property type="entry name" value="PGAM"/>
    <property type="match status" value="1"/>
</dbReference>
<comment type="caution">
    <text evidence="2">The sequence shown here is derived from an EMBL/GenBank/DDBJ whole genome shotgun (WGS) entry which is preliminary data.</text>
</comment>
<dbReference type="CDD" id="cd07067">
    <property type="entry name" value="HP_PGM_like"/>
    <property type="match status" value="1"/>
</dbReference>
<dbReference type="Pfam" id="PF00300">
    <property type="entry name" value="His_Phos_1"/>
    <property type="match status" value="1"/>
</dbReference>
<dbReference type="InterPro" id="IPR029033">
    <property type="entry name" value="His_PPase_superfam"/>
</dbReference>
<proteinExistence type="predicted"/>
<keyword evidence="3" id="KW-1185">Reference proteome</keyword>